<proteinExistence type="predicted"/>
<dbReference type="PRINTS" id="PR00344">
    <property type="entry name" value="BCTRLSENSOR"/>
</dbReference>
<dbReference type="EMBL" id="CP014224">
    <property type="protein sequence ID" value="ANW96910.1"/>
    <property type="molecule type" value="Genomic_DNA"/>
</dbReference>
<protein>
    <recommendedName>
        <fullName evidence="2">histidine kinase</fullName>
        <ecNumber evidence="2">2.7.13.3</ecNumber>
    </recommendedName>
</protein>
<dbReference type="Pfam" id="PF00512">
    <property type="entry name" value="HisKA"/>
    <property type="match status" value="1"/>
</dbReference>
<evidence type="ECO:0000256" key="6">
    <source>
        <dbReference type="SAM" id="Coils"/>
    </source>
</evidence>
<feature type="coiled-coil region" evidence="6">
    <location>
        <begin position="108"/>
        <end position="135"/>
    </location>
</feature>
<dbReference type="RefSeq" id="WP_068827544.1">
    <property type="nucleotide sequence ID" value="NZ_CP014224.1"/>
</dbReference>
<dbReference type="GO" id="GO:0000155">
    <property type="term" value="F:phosphorelay sensor kinase activity"/>
    <property type="evidence" value="ECO:0007669"/>
    <property type="project" value="InterPro"/>
</dbReference>
<organism evidence="8 9">
    <name type="scientific">Wenyingzhuangia fucanilytica</name>
    <dbReference type="NCBI Taxonomy" id="1790137"/>
    <lineage>
        <taxon>Bacteria</taxon>
        <taxon>Pseudomonadati</taxon>
        <taxon>Bacteroidota</taxon>
        <taxon>Flavobacteriia</taxon>
        <taxon>Flavobacteriales</taxon>
        <taxon>Flavobacteriaceae</taxon>
        <taxon>Wenyingzhuangia</taxon>
    </lineage>
</organism>
<dbReference type="STRING" id="1790137.AXE80_11720"/>
<dbReference type="AlphaFoldDB" id="A0A1B1Y805"/>
<dbReference type="GO" id="GO:0030295">
    <property type="term" value="F:protein kinase activator activity"/>
    <property type="evidence" value="ECO:0007669"/>
    <property type="project" value="TreeGrafter"/>
</dbReference>
<dbReference type="PANTHER" id="PTHR42878">
    <property type="entry name" value="TWO-COMPONENT HISTIDINE KINASE"/>
    <property type="match status" value="1"/>
</dbReference>
<dbReference type="SMART" id="SM00387">
    <property type="entry name" value="HATPase_c"/>
    <property type="match status" value="1"/>
</dbReference>
<evidence type="ECO:0000256" key="4">
    <source>
        <dbReference type="ARBA" id="ARBA00022679"/>
    </source>
</evidence>
<dbReference type="PROSITE" id="PS50109">
    <property type="entry name" value="HIS_KIN"/>
    <property type="match status" value="1"/>
</dbReference>
<dbReference type="InterPro" id="IPR036890">
    <property type="entry name" value="HATPase_C_sf"/>
</dbReference>
<keyword evidence="5 8" id="KW-0418">Kinase</keyword>
<accession>A0A1B1Y805</accession>
<name>A0A1B1Y805_9FLAO</name>
<dbReference type="PANTHER" id="PTHR42878:SF15">
    <property type="entry name" value="BACTERIOPHYTOCHROME"/>
    <property type="match status" value="1"/>
</dbReference>
<sequence length="350" mass="40705">MNSLLQRQIRKYLSQELIDHPDINVFLDAIDRSYDNYDEQFLMLQRAMKISSDELFEANELLKKDTDRQQEIIAQLKNVVDNLRGNEKLDEVVAKEVKKESKKFIDLMSLKTQEIVEMNKQREKMLKELEYQNNELSEYAHMVSHDLKSPLRSIDALTAWLKEDYGEVIDDPGQQTIKLIRANVEKMDALVTGILEYSTLGKKEEVIYPVDLNLLVNEIIEYIDIPNHIEVRVKGELPVINGDKHRLQQLFQNLIVNAVAYNDKEKGWVEVGYLPGGDLFHFYVKDNGKGIEKDYFDKVFKAFFKLENTQQSIGIGLSIVKKIVEIYHGKIWVESEVNNGTTFNFLLKNK</sequence>
<keyword evidence="3" id="KW-0597">Phosphoprotein</keyword>
<dbReference type="SMART" id="SM00388">
    <property type="entry name" value="HisKA"/>
    <property type="match status" value="1"/>
</dbReference>
<evidence type="ECO:0000256" key="5">
    <source>
        <dbReference type="ARBA" id="ARBA00022777"/>
    </source>
</evidence>
<evidence type="ECO:0000259" key="7">
    <source>
        <dbReference type="PROSITE" id="PS50109"/>
    </source>
</evidence>
<evidence type="ECO:0000256" key="3">
    <source>
        <dbReference type="ARBA" id="ARBA00022553"/>
    </source>
</evidence>
<dbReference type="Gene3D" id="3.30.565.10">
    <property type="entry name" value="Histidine kinase-like ATPase, C-terminal domain"/>
    <property type="match status" value="1"/>
</dbReference>
<evidence type="ECO:0000313" key="8">
    <source>
        <dbReference type="EMBL" id="ANW96910.1"/>
    </source>
</evidence>
<evidence type="ECO:0000256" key="2">
    <source>
        <dbReference type="ARBA" id="ARBA00012438"/>
    </source>
</evidence>
<reference evidence="8 9" key="1">
    <citation type="submission" date="2016-02" db="EMBL/GenBank/DDBJ databases">
        <authorList>
            <person name="Wen L."/>
            <person name="He K."/>
            <person name="Yang H."/>
        </authorList>
    </citation>
    <scope>NUCLEOTIDE SEQUENCE [LARGE SCALE GENOMIC DNA]</scope>
    <source>
        <strain evidence="8 9">CZ1127</strain>
    </source>
</reference>
<keyword evidence="9" id="KW-1185">Reference proteome</keyword>
<dbReference type="SUPFAM" id="SSF55874">
    <property type="entry name" value="ATPase domain of HSP90 chaperone/DNA topoisomerase II/histidine kinase"/>
    <property type="match status" value="1"/>
</dbReference>
<dbReference type="Gene3D" id="1.10.287.130">
    <property type="match status" value="1"/>
</dbReference>
<comment type="catalytic activity">
    <reaction evidence="1">
        <text>ATP + protein L-histidine = ADP + protein N-phospho-L-histidine.</text>
        <dbReference type="EC" id="2.7.13.3"/>
    </reaction>
</comment>
<dbReference type="GO" id="GO:0000156">
    <property type="term" value="F:phosphorelay response regulator activity"/>
    <property type="evidence" value="ECO:0007669"/>
    <property type="project" value="TreeGrafter"/>
</dbReference>
<dbReference type="InterPro" id="IPR050351">
    <property type="entry name" value="BphY/WalK/GraS-like"/>
</dbReference>
<evidence type="ECO:0000256" key="1">
    <source>
        <dbReference type="ARBA" id="ARBA00000085"/>
    </source>
</evidence>
<feature type="domain" description="Histidine kinase" evidence="7">
    <location>
        <begin position="142"/>
        <end position="350"/>
    </location>
</feature>
<dbReference type="InterPro" id="IPR004358">
    <property type="entry name" value="Sig_transdc_His_kin-like_C"/>
</dbReference>
<dbReference type="InterPro" id="IPR005467">
    <property type="entry name" value="His_kinase_dom"/>
</dbReference>
<dbReference type="SUPFAM" id="SSF47384">
    <property type="entry name" value="Homodimeric domain of signal transducing histidine kinase"/>
    <property type="match status" value="1"/>
</dbReference>
<dbReference type="Pfam" id="PF02518">
    <property type="entry name" value="HATPase_c"/>
    <property type="match status" value="1"/>
</dbReference>
<dbReference type="KEGG" id="wfu:AXE80_11720"/>
<keyword evidence="6" id="KW-0175">Coiled coil</keyword>
<gene>
    <name evidence="8" type="ORF">AXE80_11720</name>
</gene>
<dbReference type="GO" id="GO:0007234">
    <property type="term" value="P:osmosensory signaling via phosphorelay pathway"/>
    <property type="evidence" value="ECO:0007669"/>
    <property type="project" value="TreeGrafter"/>
</dbReference>
<keyword evidence="4" id="KW-0808">Transferase</keyword>
<dbReference type="InterPro" id="IPR003661">
    <property type="entry name" value="HisK_dim/P_dom"/>
</dbReference>
<evidence type="ECO:0000313" key="9">
    <source>
        <dbReference type="Proteomes" id="UP000092967"/>
    </source>
</evidence>
<dbReference type="Proteomes" id="UP000092967">
    <property type="component" value="Chromosome"/>
</dbReference>
<dbReference type="OrthoDB" id="9781208at2"/>
<dbReference type="InterPro" id="IPR003594">
    <property type="entry name" value="HATPase_dom"/>
</dbReference>
<dbReference type="CDD" id="cd00082">
    <property type="entry name" value="HisKA"/>
    <property type="match status" value="1"/>
</dbReference>
<dbReference type="EC" id="2.7.13.3" evidence="2"/>
<dbReference type="InterPro" id="IPR036097">
    <property type="entry name" value="HisK_dim/P_sf"/>
</dbReference>